<evidence type="ECO:0000256" key="5">
    <source>
        <dbReference type="ARBA" id="ARBA00023040"/>
    </source>
</evidence>
<dbReference type="GO" id="GO:0005886">
    <property type="term" value="C:plasma membrane"/>
    <property type="evidence" value="ECO:0007669"/>
    <property type="project" value="UniProtKB-SubCell"/>
</dbReference>
<keyword evidence="2" id="KW-1003">Cell membrane</keyword>
<sequence length="243" mass="28888">MLVVESALQILDVNWPTIQRDFYQFIRENNSFLCQFRSYLYYSAVCALYWSCALQAFFRFVRIVYPEYVWMHQANIYYYVFIPGQILFAFGSVLPYLLIFKGIQLIPNENYCTALISEFNSLLYLIFILFALPLLVMFVCYICIIFKIRRISTSKVYYRKRSRREYFIIQRIMIVMLILSVASLPSIVDLIIYAPRGQLDAHIYRIEWISASLNALFLALCQPFVNPQLRKLMKNRKTVIIKI</sequence>
<gene>
    <name evidence="12" type="ORF">EDS130_LOCUS37458</name>
    <name evidence="11" type="ORF">XAT740_LOCUS28751</name>
</gene>
<feature type="transmembrane region" description="Helical" evidence="9">
    <location>
        <begin position="76"/>
        <end position="103"/>
    </location>
</feature>
<evidence type="ECO:0000313" key="12">
    <source>
        <dbReference type="EMBL" id="CAF1420754.1"/>
    </source>
</evidence>
<dbReference type="Gene3D" id="1.20.1070.10">
    <property type="entry name" value="Rhodopsin 7-helix transmembrane proteins"/>
    <property type="match status" value="1"/>
</dbReference>
<evidence type="ECO:0000256" key="7">
    <source>
        <dbReference type="ARBA" id="ARBA00023170"/>
    </source>
</evidence>
<feature type="transmembrane region" description="Helical" evidence="9">
    <location>
        <begin position="123"/>
        <end position="146"/>
    </location>
</feature>
<comment type="subcellular location">
    <subcellularLocation>
        <location evidence="1">Cell membrane</location>
        <topology evidence="1">Multi-pass membrane protein</topology>
    </subcellularLocation>
</comment>
<dbReference type="PANTHER" id="PTHR24228:SF59">
    <property type="entry name" value="NEUROPEPTIDE RECEPTOR 15"/>
    <property type="match status" value="1"/>
</dbReference>
<evidence type="ECO:0000256" key="6">
    <source>
        <dbReference type="ARBA" id="ARBA00023136"/>
    </source>
</evidence>
<evidence type="ECO:0000313" key="13">
    <source>
        <dbReference type="Proteomes" id="UP000663828"/>
    </source>
</evidence>
<dbReference type="AlphaFoldDB" id="A0A815DL78"/>
<keyword evidence="4 9" id="KW-1133">Transmembrane helix</keyword>
<dbReference type="InterPro" id="IPR000276">
    <property type="entry name" value="GPCR_Rhodpsn"/>
</dbReference>
<keyword evidence="7" id="KW-0675">Receptor</keyword>
<dbReference type="GO" id="GO:0004930">
    <property type="term" value="F:G protein-coupled receptor activity"/>
    <property type="evidence" value="ECO:0007669"/>
    <property type="project" value="UniProtKB-KW"/>
</dbReference>
<keyword evidence="8" id="KW-0807">Transducer</keyword>
<evidence type="ECO:0000256" key="9">
    <source>
        <dbReference type="SAM" id="Phobius"/>
    </source>
</evidence>
<dbReference type="Pfam" id="PF00001">
    <property type="entry name" value="7tm_1"/>
    <property type="match status" value="1"/>
</dbReference>
<keyword evidence="5" id="KW-0297">G-protein coupled receptor</keyword>
<keyword evidence="13" id="KW-1185">Reference proteome</keyword>
<evidence type="ECO:0000256" key="2">
    <source>
        <dbReference type="ARBA" id="ARBA00022475"/>
    </source>
</evidence>
<dbReference type="InterPro" id="IPR017452">
    <property type="entry name" value="GPCR_Rhodpsn_7TM"/>
</dbReference>
<dbReference type="SUPFAM" id="SSF81321">
    <property type="entry name" value="Family A G protein-coupled receptor-like"/>
    <property type="match status" value="1"/>
</dbReference>
<dbReference type="EMBL" id="CAJNOJ010000369">
    <property type="protein sequence ID" value="CAF1420754.1"/>
    <property type="molecule type" value="Genomic_DNA"/>
</dbReference>
<feature type="transmembrane region" description="Helical" evidence="9">
    <location>
        <begin position="167"/>
        <end position="188"/>
    </location>
</feature>
<evidence type="ECO:0000256" key="1">
    <source>
        <dbReference type="ARBA" id="ARBA00004651"/>
    </source>
</evidence>
<dbReference type="Proteomes" id="UP000663828">
    <property type="component" value="Unassembled WGS sequence"/>
</dbReference>
<keyword evidence="3 9" id="KW-0812">Transmembrane</keyword>
<evidence type="ECO:0000256" key="3">
    <source>
        <dbReference type="ARBA" id="ARBA00022692"/>
    </source>
</evidence>
<feature type="transmembrane region" description="Helical" evidence="9">
    <location>
        <begin position="39"/>
        <end position="64"/>
    </location>
</feature>
<proteinExistence type="predicted"/>
<dbReference type="PANTHER" id="PTHR24228">
    <property type="entry name" value="B2 BRADYKININ RECEPTOR/ANGIOTENSIN II RECEPTOR"/>
    <property type="match status" value="1"/>
</dbReference>
<organism evidence="11 13">
    <name type="scientific">Adineta ricciae</name>
    <name type="common">Rotifer</name>
    <dbReference type="NCBI Taxonomy" id="249248"/>
    <lineage>
        <taxon>Eukaryota</taxon>
        <taxon>Metazoa</taxon>
        <taxon>Spiralia</taxon>
        <taxon>Gnathifera</taxon>
        <taxon>Rotifera</taxon>
        <taxon>Eurotatoria</taxon>
        <taxon>Bdelloidea</taxon>
        <taxon>Adinetida</taxon>
        <taxon>Adinetidae</taxon>
        <taxon>Adineta</taxon>
    </lineage>
</organism>
<evidence type="ECO:0000313" key="11">
    <source>
        <dbReference type="EMBL" id="CAF1298867.1"/>
    </source>
</evidence>
<dbReference type="OrthoDB" id="10048712at2759"/>
<comment type="caution">
    <text evidence="11">The sequence shown here is derived from an EMBL/GenBank/DDBJ whole genome shotgun (WGS) entry which is preliminary data.</text>
</comment>
<protein>
    <recommendedName>
        <fullName evidence="10">G-protein coupled receptors family 1 profile domain-containing protein</fullName>
    </recommendedName>
</protein>
<evidence type="ECO:0000256" key="4">
    <source>
        <dbReference type="ARBA" id="ARBA00022989"/>
    </source>
</evidence>
<accession>A0A815DL78</accession>
<feature type="domain" description="G-protein coupled receptors family 1 profile" evidence="10">
    <location>
        <begin position="1"/>
        <end position="230"/>
    </location>
</feature>
<dbReference type="CDD" id="cd00637">
    <property type="entry name" value="7tm_classA_rhodopsin-like"/>
    <property type="match status" value="1"/>
</dbReference>
<dbReference type="Proteomes" id="UP000663852">
    <property type="component" value="Unassembled WGS sequence"/>
</dbReference>
<feature type="transmembrane region" description="Helical" evidence="9">
    <location>
        <begin position="208"/>
        <end position="226"/>
    </location>
</feature>
<keyword evidence="6 9" id="KW-0472">Membrane</keyword>
<dbReference type="EMBL" id="CAJNOR010002470">
    <property type="protein sequence ID" value="CAF1298867.1"/>
    <property type="molecule type" value="Genomic_DNA"/>
</dbReference>
<dbReference type="PROSITE" id="PS50262">
    <property type="entry name" value="G_PROTEIN_RECEP_F1_2"/>
    <property type="match status" value="1"/>
</dbReference>
<reference evidence="11" key="1">
    <citation type="submission" date="2021-02" db="EMBL/GenBank/DDBJ databases">
        <authorList>
            <person name="Nowell W R."/>
        </authorList>
    </citation>
    <scope>NUCLEOTIDE SEQUENCE</scope>
</reference>
<name>A0A815DL78_ADIRI</name>
<evidence type="ECO:0000259" key="10">
    <source>
        <dbReference type="PROSITE" id="PS50262"/>
    </source>
</evidence>
<evidence type="ECO:0000256" key="8">
    <source>
        <dbReference type="ARBA" id="ARBA00023224"/>
    </source>
</evidence>